<sequence length="255" mass="27469">MAPYDRLSALMQHFQLEVRPCEAGEADLIICSRDARAADCGGMRVLLAAGGGAAAARLPVGAEVCFAARVGWGGAQNPLLQALPPIVCYPLEGDAEAQALVAVLLAESAARRCGAESVLSRLCEVLLVRLLRHQIAEGATEAGLLAGLADARLSRAIVAMHDQPARQWRTEDLAREAGLSVSRFAELFAARVGETPMAYLRRWRMTLARRDLARGDRVEAVARRYGYGSPEGFTRAYKRAYGRPPMAARLAERAA</sequence>
<evidence type="ECO:0000259" key="4">
    <source>
        <dbReference type="PROSITE" id="PS01124"/>
    </source>
</evidence>
<dbReference type="GO" id="GO:0043565">
    <property type="term" value="F:sequence-specific DNA binding"/>
    <property type="evidence" value="ECO:0007669"/>
    <property type="project" value="InterPro"/>
</dbReference>
<organism evidence="5 6">
    <name type="scientific">Pseudoruegeria aquimaris</name>
    <dbReference type="NCBI Taxonomy" id="393663"/>
    <lineage>
        <taxon>Bacteria</taxon>
        <taxon>Pseudomonadati</taxon>
        <taxon>Pseudomonadota</taxon>
        <taxon>Alphaproteobacteria</taxon>
        <taxon>Rhodobacterales</taxon>
        <taxon>Roseobacteraceae</taxon>
        <taxon>Pseudoruegeria</taxon>
    </lineage>
</organism>
<keyword evidence="1" id="KW-0805">Transcription regulation</keyword>
<evidence type="ECO:0000256" key="3">
    <source>
        <dbReference type="ARBA" id="ARBA00023163"/>
    </source>
</evidence>
<evidence type="ECO:0000256" key="1">
    <source>
        <dbReference type="ARBA" id="ARBA00023015"/>
    </source>
</evidence>
<dbReference type="PROSITE" id="PS01124">
    <property type="entry name" value="HTH_ARAC_FAMILY_2"/>
    <property type="match status" value="1"/>
</dbReference>
<evidence type="ECO:0000256" key="2">
    <source>
        <dbReference type="ARBA" id="ARBA00023125"/>
    </source>
</evidence>
<keyword evidence="2" id="KW-0238">DNA-binding</keyword>
<evidence type="ECO:0000313" key="6">
    <source>
        <dbReference type="Proteomes" id="UP000193409"/>
    </source>
</evidence>
<evidence type="ECO:0000313" key="5">
    <source>
        <dbReference type="EMBL" id="SLN14871.1"/>
    </source>
</evidence>
<dbReference type="Pfam" id="PF12852">
    <property type="entry name" value="Cupin_6"/>
    <property type="match status" value="1"/>
</dbReference>
<dbReference type="SUPFAM" id="SSF46689">
    <property type="entry name" value="Homeodomain-like"/>
    <property type="match status" value="2"/>
</dbReference>
<reference evidence="5 6" key="1">
    <citation type="submission" date="2017-03" db="EMBL/GenBank/DDBJ databases">
        <authorList>
            <person name="Afonso C.L."/>
            <person name="Miller P.J."/>
            <person name="Scott M.A."/>
            <person name="Spackman E."/>
            <person name="Goraichik I."/>
            <person name="Dimitrov K.M."/>
            <person name="Suarez D.L."/>
            <person name="Swayne D.E."/>
        </authorList>
    </citation>
    <scope>NUCLEOTIDE SEQUENCE [LARGE SCALE GENOMIC DNA]</scope>
    <source>
        <strain evidence="5 6">CECT 7680</strain>
    </source>
</reference>
<feature type="domain" description="HTH araC/xylS-type" evidence="4">
    <location>
        <begin position="154"/>
        <end position="251"/>
    </location>
</feature>
<keyword evidence="6" id="KW-1185">Reference proteome</keyword>
<dbReference type="InterPro" id="IPR018062">
    <property type="entry name" value="HTH_AraC-typ_CS"/>
</dbReference>
<dbReference type="EMBL" id="FWFQ01000002">
    <property type="protein sequence ID" value="SLN14871.1"/>
    <property type="molecule type" value="Genomic_DNA"/>
</dbReference>
<dbReference type="InterPro" id="IPR050204">
    <property type="entry name" value="AraC_XylS_family_regulators"/>
</dbReference>
<name>A0A1Y5RHC6_9RHOB</name>
<dbReference type="Proteomes" id="UP000193409">
    <property type="component" value="Unassembled WGS sequence"/>
</dbReference>
<keyword evidence="3" id="KW-0804">Transcription</keyword>
<proteinExistence type="predicted"/>
<dbReference type="AlphaFoldDB" id="A0A1Y5RHC6"/>
<dbReference type="PANTHER" id="PTHR46796:SF7">
    <property type="entry name" value="ARAC FAMILY TRANSCRIPTIONAL REGULATOR"/>
    <property type="match status" value="1"/>
</dbReference>
<dbReference type="InterPro" id="IPR009057">
    <property type="entry name" value="Homeodomain-like_sf"/>
</dbReference>
<dbReference type="PROSITE" id="PS00041">
    <property type="entry name" value="HTH_ARAC_FAMILY_1"/>
    <property type="match status" value="1"/>
</dbReference>
<dbReference type="SMART" id="SM00342">
    <property type="entry name" value="HTH_ARAC"/>
    <property type="match status" value="1"/>
</dbReference>
<accession>A0A1Y5RHC6</accession>
<dbReference type="Gene3D" id="1.10.10.60">
    <property type="entry name" value="Homeodomain-like"/>
    <property type="match status" value="1"/>
</dbReference>
<dbReference type="PANTHER" id="PTHR46796">
    <property type="entry name" value="HTH-TYPE TRANSCRIPTIONAL ACTIVATOR RHAS-RELATED"/>
    <property type="match status" value="1"/>
</dbReference>
<dbReference type="InterPro" id="IPR032783">
    <property type="entry name" value="AraC_lig"/>
</dbReference>
<dbReference type="Pfam" id="PF12833">
    <property type="entry name" value="HTH_18"/>
    <property type="match status" value="1"/>
</dbReference>
<dbReference type="InterPro" id="IPR018060">
    <property type="entry name" value="HTH_AraC"/>
</dbReference>
<gene>
    <name evidence="5" type="primary">exsA</name>
    <name evidence="5" type="ORF">PSA7680_00373</name>
</gene>
<protein>
    <submittedName>
        <fullName evidence="5">Exoenzyme S synthesis regulatory protein ExsA</fullName>
    </submittedName>
</protein>
<dbReference type="GO" id="GO:0003700">
    <property type="term" value="F:DNA-binding transcription factor activity"/>
    <property type="evidence" value="ECO:0007669"/>
    <property type="project" value="InterPro"/>
</dbReference>